<proteinExistence type="inferred from homology"/>
<keyword evidence="4" id="KW-0238">DNA-binding</keyword>
<feature type="region of interest" description="Disordered" evidence="8">
    <location>
        <begin position="140"/>
        <end position="204"/>
    </location>
</feature>
<dbReference type="RefSeq" id="XP_004339431.1">
    <property type="nucleotide sequence ID" value="XM_004339383.1"/>
</dbReference>
<feature type="compositionally biased region" description="Pro residues" evidence="8">
    <location>
        <begin position="333"/>
        <end position="349"/>
    </location>
</feature>
<organism evidence="10 11">
    <name type="scientific">Acanthamoeba castellanii (strain ATCC 30010 / Neff)</name>
    <dbReference type="NCBI Taxonomy" id="1257118"/>
    <lineage>
        <taxon>Eukaryota</taxon>
        <taxon>Amoebozoa</taxon>
        <taxon>Discosea</taxon>
        <taxon>Longamoebia</taxon>
        <taxon>Centramoebida</taxon>
        <taxon>Acanthamoebidae</taxon>
        <taxon>Acanthamoeba</taxon>
    </lineage>
</organism>
<dbReference type="OrthoDB" id="644067at2759"/>
<feature type="region of interest" description="Disordered" evidence="8">
    <location>
        <begin position="315"/>
        <end position="349"/>
    </location>
</feature>
<dbReference type="CDD" id="cd14704">
    <property type="entry name" value="bZIP_HY5-like"/>
    <property type="match status" value="1"/>
</dbReference>
<evidence type="ECO:0000256" key="3">
    <source>
        <dbReference type="ARBA" id="ARBA00023015"/>
    </source>
</evidence>
<feature type="compositionally biased region" description="Polar residues" evidence="8">
    <location>
        <begin position="86"/>
        <end position="95"/>
    </location>
</feature>
<dbReference type="VEuPathDB" id="AmoebaDB:ACA1_061580"/>
<keyword evidence="6" id="KW-0539">Nucleus</keyword>
<gene>
    <name evidence="10" type="ORF">ACA1_061580</name>
</gene>
<keyword evidence="5" id="KW-0804">Transcription</keyword>
<keyword evidence="7" id="KW-0175">Coiled coil</keyword>
<dbReference type="SMART" id="SM00338">
    <property type="entry name" value="BRLZ"/>
    <property type="match status" value="1"/>
</dbReference>
<dbReference type="InterPro" id="IPR004827">
    <property type="entry name" value="bZIP"/>
</dbReference>
<keyword evidence="11" id="KW-1185">Reference proteome</keyword>
<sequence>MQDSSSTVDMATISLSHSFDSLSMDEEFMNFLLDGSAAPQQMPVAMKTEDQARTQDPNLVPDQFAFNEGNPTEEEAARPSLPPQPSYTSATTQAALSLPPPPPTPPSDGLSLSSPGLDDPFAGLTDIFPILGDLAEPVMEREEEIESGSVQTTASTAVPLVKVKDEPKEPKRKNSSSSSSKEKKAARAAKKQKLEPQPSDFIGSLRGMNSAQLEQYAETQPLTEAQQTELKEWIRKIKNRESASLSRQNRKNHQQELEIQIEGLDTSNSRLREQITELQIENRVLKKELDDFKTLIEKSNLGQAFALYNNTKKAAPAPVPTPTPAASAAPVAAPSPAPAPAPVAAPPTAVPSGGIQLSDVILKAMSGGKPNKEGMALVLYLLMALHSYGQYWNKVTAQHQVPMPQPDEVTVQA</sequence>
<keyword evidence="3" id="KW-0805">Transcription regulation</keyword>
<dbReference type="Proteomes" id="UP000011083">
    <property type="component" value="Unassembled WGS sequence"/>
</dbReference>
<feature type="domain" description="BZIP" evidence="9">
    <location>
        <begin position="229"/>
        <end position="292"/>
    </location>
</feature>
<name>L8GXX9_ACACF</name>
<evidence type="ECO:0000259" key="9">
    <source>
        <dbReference type="PROSITE" id="PS50217"/>
    </source>
</evidence>
<reference evidence="10 11" key="1">
    <citation type="journal article" date="2013" name="Genome Biol.">
        <title>Genome of Acanthamoeba castellanii highlights extensive lateral gene transfer and early evolution of tyrosine kinase signaling.</title>
        <authorList>
            <person name="Clarke M."/>
            <person name="Lohan A.J."/>
            <person name="Liu B."/>
            <person name="Lagkouvardos I."/>
            <person name="Roy S."/>
            <person name="Zafar N."/>
            <person name="Bertelli C."/>
            <person name="Schilde C."/>
            <person name="Kianianmomeni A."/>
            <person name="Burglin T.R."/>
            <person name="Frech C."/>
            <person name="Turcotte B."/>
            <person name="Kopec K.O."/>
            <person name="Synnott J.M."/>
            <person name="Choo C."/>
            <person name="Paponov I."/>
            <person name="Finkler A."/>
            <person name="Soon Heng Tan C."/>
            <person name="Hutchins A.P."/>
            <person name="Weinmeier T."/>
            <person name="Rattei T."/>
            <person name="Chu J.S."/>
            <person name="Gimenez G."/>
            <person name="Irimia M."/>
            <person name="Rigden D.J."/>
            <person name="Fitzpatrick D.A."/>
            <person name="Lorenzo-Morales J."/>
            <person name="Bateman A."/>
            <person name="Chiu C.H."/>
            <person name="Tang P."/>
            <person name="Hegemann P."/>
            <person name="Fromm H."/>
            <person name="Raoult D."/>
            <person name="Greub G."/>
            <person name="Miranda-Saavedra D."/>
            <person name="Chen N."/>
            <person name="Nash P."/>
            <person name="Ginger M.L."/>
            <person name="Horn M."/>
            <person name="Schaap P."/>
            <person name="Caler L."/>
            <person name="Loftus B."/>
        </authorList>
    </citation>
    <scope>NUCLEOTIDE SEQUENCE [LARGE SCALE GENOMIC DNA]</scope>
    <source>
        <strain evidence="10 11">Neff</strain>
    </source>
</reference>
<dbReference type="PANTHER" id="PTHR47416:SF8">
    <property type="entry name" value="BASIC-LEUCINE ZIPPER TRANSCRIPTION FACTOR E-RELATED"/>
    <property type="match status" value="1"/>
</dbReference>
<dbReference type="PANTHER" id="PTHR47416">
    <property type="entry name" value="BASIC-LEUCINE ZIPPER TRANSCRIPTION FACTOR F-RELATED"/>
    <property type="match status" value="1"/>
</dbReference>
<evidence type="ECO:0000256" key="6">
    <source>
        <dbReference type="ARBA" id="ARBA00023242"/>
    </source>
</evidence>
<feature type="region of interest" description="Disordered" evidence="8">
    <location>
        <begin position="44"/>
        <end position="118"/>
    </location>
</feature>
<dbReference type="GO" id="GO:0003700">
    <property type="term" value="F:DNA-binding transcription factor activity"/>
    <property type="evidence" value="ECO:0007669"/>
    <property type="project" value="InterPro"/>
</dbReference>
<evidence type="ECO:0000256" key="8">
    <source>
        <dbReference type="SAM" id="MobiDB-lite"/>
    </source>
</evidence>
<protein>
    <submittedName>
        <fullName evidence="10">BZIP transcription factor domain containing protein</fullName>
    </submittedName>
</protein>
<evidence type="ECO:0000313" key="10">
    <source>
        <dbReference type="EMBL" id="ELR17418.1"/>
    </source>
</evidence>
<dbReference type="KEGG" id="acan:ACA1_061580"/>
<accession>L8GXX9</accession>
<feature type="compositionally biased region" description="Low complexity" evidence="8">
    <location>
        <begin position="107"/>
        <end position="118"/>
    </location>
</feature>
<dbReference type="PROSITE" id="PS50217">
    <property type="entry name" value="BZIP"/>
    <property type="match status" value="1"/>
</dbReference>
<evidence type="ECO:0000256" key="4">
    <source>
        <dbReference type="ARBA" id="ARBA00023125"/>
    </source>
</evidence>
<comment type="subcellular location">
    <subcellularLocation>
        <location evidence="1">Nucleus</location>
    </subcellularLocation>
</comment>
<dbReference type="GO" id="GO:0003677">
    <property type="term" value="F:DNA binding"/>
    <property type="evidence" value="ECO:0007669"/>
    <property type="project" value="UniProtKB-KW"/>
</dbReference>
<feature type="coiled-coil region" evidence="7">
    <location>
        <begin position="254"/>
        <end position="295"/>
    </location>
</feature>
<dbReference type="GeneID" id="14918489"/>
<dbReference type="InterPro" id="IPR046347">
    <property type="entry name" value="bZIP_sf"/>
</dbReference>
<evidence type="ECO:0000256" key="5">
    <source>
        <dbReference type="ARBA" id="ARBA00023163"/>
    </source>
</evidence>
<dbReference type="SUPFAM" id="SSF57959">
    <property type="entry name" value="Leucine zipper domain"/>
    <property type="match status" value="1"/>
</dbReference>
<evidence type="ECO:0000256" key="1">
    <source>
        <dbReference type="ARBA" id="ARBA00004123"/>
    </source>
</evidence>
<comment type="similarity">
    <text evidence="2">Belongs to the bZIP family.</text>
</comment>
<evidence type="ECO:0000256" key="7">
    <source>
        <dbReference type="SAM" id="Coils"/>
    </source>
</evidence>
<dbReference type="AlphaFoldDB" id="L8GXX9"/>
<dbReference type="GO" id="GO:0005634">
    <property type="term" value="C:nucleus"/>
    <property type="evidence" value="ECO:0007669"/>
    <property type="project" value="UniProtKB-SubCell"/>
</dbReference>
<evidence type="ECO:0000256" key="2">
    <source>
        <dbReference type="ARBA" id="ARBA00007163"/>
    </source>
</evidence>
<evidence type="ECO:0000313" key="11">
    <source>
        <dbReference type="Proteomes" id="UP000011083"/>
    </source>
</evidence>
<dbReference type="Pfam" id="PF00170">
    <property type="entry name" value="bZIP_1"/>
    <property type="match status" value="1"/>
</dbReference>
<dbReference type="Gene3D" id="1.20.5.170">
    <property type="match status" value="1"/>
</dbReference>
<dbReference type="EMBL" id="KB007974">
    <property type="protein sequence ID" value="ELR17418.1"/>
    <property type="molecule type" value="Genomic_DNA"/>
</dbReference>